<dbReference type="Pfam" id="PF20181">
    <property type="entry name" value="DUF6544"/>
    <property type="match status" value="1"/>
</dbReference>
<accession>A0A4R6VFV1</accession>
<name>A0A4R6VFV1_9HYPH</name>
<gene>
    <name evidence="1" type="ORF">ATL17_2988</name>
</gene>
<comment type="caution">
    <text evidence="1">The sequence shown here is derived from an EMBL/GenBank/DDBJ whole genome shotgun (WGS) entry which is preliminary data.</text>
</comment>
<evidence type="ECO:0000313" key="1">
    <source>
        <dbReference type="EMBL" id="TDQ61884.1"/>
    </source>
</evidence>
<dbReference type="OrthoDB" id="3671061at2"/>
<evidence type="ECO:0000313" key="2">
    <source>
        <dbReference type="Proteomes" id="UP000295391"/>
    </source>
</evidence>
<dbReference type="EMBL" id="SNYR01000003">
    <property type="protein sequence ID" value="TDQ61884.1"/>
    <property type="molecule type" value="Genomic_DNA"/>
</dbReference>
<reference evidence="1 2" key="1">
    <citation type="submission" date="2019-03" db="EMBL/GenBank/DDBJ databases">
        <title>Genomic Encyclopedia of Type Strains, Phase III (KMG-III): the genomes of soil and plant-associated and newly described type strains.</title>
        <authorList>
            <person name="Whitman W."/>
        </authorList>
    </citation>
    <scope>NUCLEOTIDE SEQUENCE [LARGE SCALE GENOMIC DNA]</scope>
    <source>
        <strain evidence="1 2">CGMCC 1.7002</strain>
    </source>
</reference>
<sequence length="285" mass="32077">MGVKMITLWWILPLIILGLVLGFYGRNLLDKAELHQITQDLSTPAGQDVETYDPALVSDLPEAAQRYFNFSLRPGAKLYRNVRLEMHGELGLGDKAQPNYFPFTATQFIVPDRGFTWALRSNSFPMLISGSDMMWDDQSWTRFWLFGNVPVARDGGSDDHFKSAEGRLLVELAAWSPAALLPQNGVAWTQEGPNIARAWLTTSTGRHWVDVHLNQDGQPKAYVIERWSNANAEGQYRPQPFGGTPSTFIDIEGTKIAAQVDVGNHFGTEDYFPFFKASLDKIEFF</sequence>
<dbReference type="RefSeq" id="WP_133573565.1">
    <property type="nucleotide sequence ID" value="NZ_SNYR01000003.1"/>
</dbReference>
<proteinExistence type="predicted"/>
<organism evidence="1 2">
    <name type="scientific">Maritalea mobilis</name>
    <dbReference type="NCBI Taxonomy" id="483324"/>
    <lineage>
        <taxon>Bacteria</taxon>
        <taxon>Pseudomonadati</taxon>
        <taxon>Pseudomonadota</taxon>
        <taxon>Alphaproteobacteria</taxon>
        <taxon>Hyphomicrobiales</taxon>
        <taxon>Devosiaceae</taxon>
        <taxon>Maritalea</taxon>
    </lineage>
</organism>
<dbReference type="InterPro" id="IPR046674">
    <property type="entry name" value="DUF6544"/>
</dbReference>
<dbReference type="Proteomes" id="UP000295391">
    <property type="component" value="Unassembled WGS sequence"/>
</dbReference>
<keyword evidence="2" id="KW-1185">Reference proteome</keyword>
<dbReference type="AlphaFoldDB" id="A0A4R6VFV1"/>
<protein>
    <submittedName>
        <fullName evidence="1">Uncharacterized protein</fullName>
    </submittedName>
</protein>